<name>A0A6M1U751_9RHOB</name>
<gene>
    <name evidence="2" type="ORF">G5V65_02090</name>
</gene>
<comment type="caution">
    <text evidence="2">The sequence shown here is derived from an EMBL/GenBank/DDBJ whole genome shotgun (WGS) entry which is preliminary data.</text>
</comment>
<evidence type="ECO:0000313" key="3">
    <source>
        <dbReference type="Proteomes" id="UP000474758"/>
    </source>
</evidence>
<evidence type="ECO:0000256" key="1">
    <source>
        <dbReference type="SAM" id="MobiDB-lite"/>
    </source>
</evidence>
<reference evidence="2 3" key="1">
    <citation type="submission" date="2020-02" db="EMBL/GenBank/DDBJ databases">
        <title>Rhodobacter translucens sp. nov., a novel bacterium isolated from activated sludge.</title>
        <authorList>
            <person name="Liu J."/>
        </authorList>
    </citation>
    <scope>NUCLEOTIDE SEQUENCE [LARGE SCALE GENOMIC DNA]</scope>
    <source>
        <strain evidence="2 3">HX-7-19</strain>
    </source>
</reference>
<keyword evidence="3" id="KW-1185">Reference proteome</keyword>
<feature type="region of interest" description="Disordered" evidence="1">
    <location>
        <begin position="14"/>
        <end position="50"/>
    </location>
</feature>
<sequence length="50" mass="5366">MLQIIAEALLLATGQSLQHQTNHKRRPAPHDGSRGAERPGPFTPPNQLGG</sequence>
<dbReference type="AlphaFoldDB" id="A0A6M1U751"/>
<organism evidence="2 3">
    <name type="scientific">Paragemmobacter kunshanensis</name>
    <dbReference type="NCBI Taxonomy" id="2583234"/>
    <lineage>
        <taxon>Bacteria</taxon>
        <taxon>Pseudomonadati</taxon>
        <taxon>Pseudomonadota</taxon>
        <taxon>Alphaproteobacteria</taxon>
        <taxon>Rhodobacterales</taxon>
        <taxon>Paracoccaceae</taxon>
        <taxon>Paragemmobacter</taxon>
    </lineage>
</organism>
<accession>A0A6M1U751</accession>
<dbReference type="RefSeq" id="WP_165046753.1">
    <property type="nucleotide sequence ID" value="NZ_JAALFE010000001.1"/>
</dbReference>
<dbReference type="EMBL" id="JAALFE010000001">
    <property type="protein sequence ID" value="NGQ89671.1"/>
    <property type="molecule type" value="Genomic_DNA"/>
</dbReference>
<feature type="compositionally biased region" description="Basic and acidic residues" evidence="1">
    <location>
        <begin position="28"/>
        <end position="37"/>
    </location>
</feature>
<proteinExistence type="predicted"/>
<evidence type="ECO:0000313" key="2">
    <source>
        <dbReference type="EMBL" id="NGQ89671.1"/>
    </source>
</evidence>
<dbReference type="Proteomes" id="UP000474758">
    <property type="component" value="Unassembled WGS sequence"/>
</dbReference>
<protein>
    <submittedName>
        <fullName evidence="2">Uncharacterized protein</fullName>
    </submittedName>
</protein>